<proteinExistence type="predicted"/>
<name>A0A3S0NZR7_CHLPH</name>
<dbReference type="Proteomes" id="UP000279908">
    <property type="component" value="Unassembled WGS sequence"/>
</dbReference>
<dbReference type="Pfam" id="PF00583">
    <property type="entry name" value="Acetyltransf_1"/>
    <property type="match status" value="1"/>
</dbReference>
<evidence type="ECO:0000313" key="2">
    <source>
        <dbReference type="EMBL" id="RTY38802.1"/>
    </source>
</evidence>
<dbReference type="Gene3D" id="3.40.630.30">
    <property type="match status" value="1"/>
</dbReference>
<dbReference type="RefSeq" id="WP_126383870.1">
    <property type="nucleotide sequence ID" value="NZ_RXYK01000004.1"/>
</dbReference>
<sequence length="277" mass="30697">MKNDIIERRHGALIQHGPKSARIYVMECAGANPETLVQELLLLGAERGYGKIFAKVPEPASAAFLRAGFHEEARIPGFFAGEETALFLALFIDTRRARSVDEGEIERIVTLAVNAEVRSPGPLPDGCMLRICTPDDIPAMSSIYREVFPTYPFPIEDPAWLLETMRTHVDYYGVSYKGRLVALASSEMDLEGGSVEMTDFATLPDWRGNALALHLLQEMEEGMRRKGMKTAYTIARALSGGMNITFARRGYQFSGTLVNNTNISGGIESMNVWFKPL</sequence>
<accession>A0A3S0NZR7</accession>
<dbReference type="CDD" id="cd04301">
    <property type="entry name" value="NAT_SF"/>
    <property type="match status" value="1"/>
</dbReference>
<comment type="caution">
    <text evidence="2">The sequence shown here is derived from an EMBL/GenBank/DDBJ whole genome shotgun (WGS) entry which is preliminary data.</text>
</comment>
<evidence type="ECO:0000259" key="1">
    <source>
        <dbReference type="PROSITE" id="PS51186"/>
    </source>
</evidence>
<dbReference type="AlphaFoldDB" id="A0A3S0NZR7"/>
<reference evidence="2 3" key="1">
    <citation type="submission" date="2018-12" db="EMBL/GenBank/DDBJ databases">
        <authorList>
            <person name="Lunina O.N."/>
            <person name="Grouzdev D.S."/>
            <person name="Gorlenko V.M."/>
            <person name="Savvichev A.S."/>
        </authorList>
    </citation>
    <scope>NUCLEOTIDE SEQUENCE [LARGE SCALE GENOMIC DNA]</scope>
    <source>
        <strain evidence="2 3">BrKhr-17</strain>
    </source>
</reference>
<dbReference type="GO" id="GO:0008080">
    <property type="term" value="F:N-acetyltransferase activity"/>
    <property type="evidence" value="ECO:0007669"/>
    <property type="project" value="InterPro"/>
</dbReference>
<evidence type="ECO:0000313" key="3">
    <source>
        <dbReference type="Proteomes" id="UP000279908"/>
    </source>
</evidence>
<dbReference type="InterPro" id="IPR000182">
    <property type="entry name" value="GNAT_dom"/>
</dbReference>
<feature type="domain" description="N-acetyltransferase" evidence="1">
    <location>
        <begin position="127"/>
        <end position="277"/>
    </location>
</feature>
<organism evidence="2 3">
    <name type="scientific">Chlorobium phaeovibrioides</name>
    <dbReference type="NCBI Taxonomy" id="1094"/>
    <lineage>
        <taxon>Bacteria</taxon>
        <taxon>Pseudomonadati</taxon>
        <taxon>Chlorobiota</taxon>
        <taxon>Chlorobiia</taxon>
        <taxon>Chlorobiales</taxon>
        <taxon>Chlorobiaceae</taxon>
        <taxon>Chlorobium/Pelodictyon group</taxon>
        <taxon>Chlorobium</taxon>
    </lineage>
</organism>
<dbReference type="InterPro" id="IPR022525">
    <property type="entry name" value="GNAT_AblB"/>
</dbReference>
<dbReference type="PROSITE" id="PS51186">
    <property type="entry name" value="GNAT"/>
    <property type="match status" value="1"/>
</dbReference>
<dbReference type="NCBIfam" id="TIGR03827">
    <property type="entry name" value="GNAT_ablB"/>
    <property type="match status" value="1"/>
</dbReference>
<dbReference type="InterPro" id="IPR016181">
    <property type="entry name" value="Acyl_CoA_acyltransferase"/>
</dbReference>
<protein>
    <submittedName>
        <fullName evidence="2">Putative beta-lysine N-acetyltransferase</fullName>
    </submittedName>
</protein>
<gene>
    <name evidence="2" type="primary">ablB</name>
    <name evidence="2" type="ORF">EKD02_03780</name>
</gene>
<dbReference type="SUPFAM" id="SSF55729">
    <property type="entry name" value="Acyl-CoA N-acyltransferases (Nat)"/>
    <property type="match status" value="1"/>
</dbReference>
<dbReference type="EMBL" id="RXYK01000004">
    <property type="protein sequence ID" value="RTY38802.1"/>
    <property type="molecule type" value="Genomic_DNA"/>
</dbReference>
<keyword evidence="2" id="KW-0808">Transferase</keyword>